<reference evidence="7" key="2">
    <citation type="submission" date="2006-01" db="EMBL/GenBank/DDBJ databases">
        <authorList>
            <person name="Genoscope"/>
        </authorList>
    </citation>
    <scope>NUCLEOTIDE SEQUENCE</scope>
</reference>
<gene>
    <name evidence="7" type="primary">focA</name>
    <name evidence="9" type="synonym">focA_1</name>
    <name evidence="8" type="ORF">KsCSTR_31350</name>
    <name evidence="9" type="ORF">KSMBR1_0300</name>
    <name evidence="7" type="ORF">kuste4324</name>
</gene>
<keyword evidence="4 6" id="KW-0472">Membrane</keyword>
<feature type="transmembrane region" description="Helical" evidence="6">
    <location>
        <begin position="263"/>
        <end position="286"/>
    </location>
</feature>
<feature type="transmembrane region" description="Helical" evidence="6">
    <location>
        <begin position="43"/>
        <end position="60"/>
    </location>
</feature>
<dbReference type="RefSeq" id="WP_099323731.1">
    <property type="nucleotide sequence ID" value="NZ_CP049055.1"/>
</dbReference>
<dbReference type="EMBL" id="LT934425">
    <property type="protein sequence ID" value="SOH02816.1"/>
    <property type="molecule type" value="Genomic_DNA"/>
</dbReference>
<dbReference type="KEGG" id="kst:KSMBR1_0300"/>
<dbReference type="GO" id="GO:0005886">
    <property type="term" value="C:plasma membrane"/>
    <property type="evidence" value="ECO:0007669"/>
    <property type="project" value="TreeGrafter"/>
</dbReference>
<keyword evidence="3 6" id="KW-1133">Transmembrane helix</keyword>
<sequence>MKDANAQSPVKLIDIDAYTPYKIATTIYDVTIHKAALNRSKSFSLGVLAGIYLGFGAQFSTLVTSDSTLHYGITSLIEGIVYSLGFILAVIGGAEVFTGNCLGIIGFAGKKITLYELLTNWGVIYIGNLVGSLTMVWWMYETHQWEFFNHMVGAKALLIAHNKVNLSFNAAFTRGVLCNALICLAIWICFSGKSTADKIFSIIFPIGGFVASGFEQCVSNMYFIPMGIMLRKNHFVVDAAEKMAGRTLNLSQLTWKGFFINNLLPVTFGNIVGGVMLIGIMFWFIYLRPRTKKTHMGCPVDYNK</sequence>
<keyword evidence="10" id="KW-1185">Reference proteome</keyword>
<reference evidence="8 11" key="5">
    <citation type="submission" date="2020-02" db="EMBL/GenBank/DDBJ databases">
        <title>Newly sequenced genome of strain CSTR1 showed variability in Candidatus Kuenenia stuttgartiensis genomes.</title>
        <authorList>
            <person name="Ding C."/>
            <person name="Adrian L."/>
        </authorList>
    </citation>
    <scope>NUCLEOTIDE SEQUENCE [LARGE SCALE GENOMIC DNA]</scope>
    <source>
        <strain evidence="8 11">CSTR1</strain>
    </source>
</reference>
<reference evidence="10" key="4">
    <citation type="submission" date="2017-10" db="EMBL/GenBank/DDBJ databases">
        <authorList>
            <person name="Frank J."/>
        </authorList>
    </citation>
    <scope>NUCLEOTIDE SEQUENCE [LARGE SCALE GENOMIC DNA]</scope>
</reference>
<evidence type="ECO:0000256" key="2">
    <source>
        <dbReference type="ARBA" id="ARBA00022692"/>
    </source>
</evidence>
<dbReference type="Proteomes" id="UP000501926">
    <property type="component" value="Chromosome"/>
</dbReference>
<dbReference type="Gene3D" id="1.20.1080.10">
    <property type="entry name" value="Glycerol uptake facilitator protein"/>
    <property type="match status" value="1"/>
</dbReference>
<evidence type="ECO:0000313" key="11">
    <source>
        <dbReference type="Proteomes" id="UP000501926"/>
    </source>
</evidence>
<evidence type="ECO:0000313" key="9">
    <source>
        <dbReference type="EMBL" id="SOH02816.1"/>
    </source>
</evidence>
<organism evidence="7">
    <name type="scientific">Kuenenia stuttgartiensis</name>
    <dbReference type="NCBI Taxonomy" id="174633"/>
    <lineage>
        <taxon>Bacteria</taxon>
        <taxon>Pseudomonadati</taxon>
        <taxon>Planctomycetota</taxon>
        <taxon>Candidatus Brocadiia</taxon>
        <taxon>Candidatus Brocadiales</taxon>
        <taxon>Candidatus Brocadiaceae</taxon>
        <taxon>Candidatus Kuenenia</taxon>
    </lineage>
</organism>
<dbReference type="Proteomes" id="UP000221734">
    <property type="component" value="Chromosome Kuenenia_stuttgartiensis_MBR1"/>
</dbReference>
<feature type="transmembrane region" description="Helical" evidence="6">
    <location>
        <begin position="202"/>
        <end position="224"/>
    </location>
</feature>
<dbReference type="Pfam" id="PF01226">
    <property type="entry name" value="Form_Nir_trans"/>
    <property type="match status" value="1"/>
</dbReference>
<accession>Q1Q4Z9</accession>
<proteinExistence type="inferred from homology"/>
<dbReference type="OrthoDB" id="245753at2"/>
<feature type="transmembrane region" description="Helical" evidence="6">
    <location>
        <begin position="80"/>
        <end position="105"/>
    </location>
</feature>
<evidence type="ECO:0000313" key="10">
    <source>
        <dbReference type="Proteomes" id="UP000221734"/>
    </source>
</evidence>
<evidence type="ECO:0000256" key="3">
    <source>
        <dbReference type="ARBA" id="ARBA00022989"/>
    </source>
</evidence>
<evidence type="ECO:0000256" key="1">
    <source>
        <dbReference type="ARBA" id="ARBA00004141"/>
    </source>
</evidence>
<dbReference type="EMBL" id="CP049055">
    <property type="protein sequence ID" value="QII12514.1"/>
    <property type="molecule type" value="Genomic_DNA"/>
</dbReference>
<protein>
    <submittedName>
        <fullName evidence="8">Formate/nitrite transporter</fullName>
    </submittedName>
    <submittedName>
        <fullName evidence="7">Similar to formate transporter</fullName>
    </submittedName>
</protein>
<evidence type="ECO:0000313" key="7">
    <source>
        <dbReference type="EMBL" id="CAJ75086.1"/>
    </source>
</evidence>
<comment type="subcellular location">
    <subcellularLocation>
        <location evidence="1">Membrane</location>
        <topology evidence="1">Multi-pass membrane protein</topology>
    </subcellularLocation>
</comment>
<dbReference type="EMBL" id="CT573071">
    <property type="protein sequence ID" value="CAJ75086.1"/>
    <property type="molecule type" value="Genomic_DNA"/>
</dbReference>
<dbReference type="GO" id="GO:0015499">
    <property type="term" value="F:formate transmembrane transporter activity"/>
    <property type="evidence" value="ECO:0007669"/>
    <property type="project" value="TreeGrafter"/>
</dbReference>
<dbReference type="PANTHER" id="PTHR30520">
    <property type="entry name" value="FORMATE TRANSPORTER-RELATED"/>
    <property type="match status" value="1"/>
</dbReference>
<evidence type="ECO:0000256" key="6">
    <source>
        <dbReference type="SAM" id="Phobius"/>
    </source>
</evidence>
<dbReference type="SMR" id="Q1Q4Z9"/>
<dbReference type="PANTHER" id="PTHR30520:SF6">
    <property type="entry name" value="FORMATE_NITRATE FAMILY TRANSPORTER (EUROFUNG)"/>
    <property type="match status" value="1"/>
</dbReference>
<evidence type="ECO:0000256" key="5">
    <source>
        <dbReference type="ARBA" id="ARBA00049660"/>
    </source>
</evidence>
<dbReference type="InterPro" id="IPR000292">
    <property type="entry name" value="For/NO2_transpt"/>
</dbReference>
<feature type="transmembrane region" description="Helical" evidence="6">
    <location>
        <begin position="171"/>
        <end position="190"/>
    </location>
</feature>
<evidence type="ECO:0000313" key="8">
    <source>
        <dbReference type="EMBL" id="QII12514.1"/>
    </source>
</evidence>
<dbReference type="AlphaFoldDB" id="Q1Q4Z9"/>
<reference evidence="7" key="1">
    <citation type="journal article" date="2006" name="Nature">
        <title>Deciphering the evolution and metabolism of an anammox bacterium from a community genome.</title>
        <authorList>
            <person name="Strous M."/>
            <person name="Pelletier E."/>
            <person name="Mangenot S."/>
            <person name="Rattei T."/>
            <person name="Lehner A."/>
            <person name="Taylor M.W."/>
            <person name="Horn M."/>
            <person name="Daims H."/>
            <person name="Bartol-Mavel D."/>
            <person name="Wincker P."/>
            <person name="Barbe V."/>
            <person name="Fonknechten N."/>
            <person name="Vallenet D."/>
            <person name="Segurens B."/>
            <person name="Schenowitz-Truong C."/>
            <person name="Medigue C."/>
            <person name="Collingro A."/>
            <person name="Snel B."/>
            <person name="Dutilh B.E."/>
            <person name="OpDenCamp H.J.M."/>
            <person name="vanDerDrift C."/>
            <person name="Cirpus I."/>
            <person name="vanDePas-Schoonen K.T."/>
            <person name="Harhangi H.R."/>
            <person name="vanNiftrik L."/>
            <person name="Schmid M."/>
            <person name="Keltjens J."/>
            <person name="vanDeVossenberg J."/>
            <person name="Kartal B."/>
            <person name="Meier H."/>
            <person name="Frishman D."/>
            <person name="Huynen M.A."/>
            <person name="Mewes H."/>
            <person name="Weissenbach J."/>
            <person name="Jetten M.S.M."/>
            <person name="Wagner M."/>
            <person name="LePaslier D."/>
        </authorList>
    </citation>
    <scope>NUCLEOTIDE SEQUENCE</scope>
</reference>
<feature type="transmembrane region" description="Helical" evidence="6">
    <location>
        <begin position="117"/>
        <end position="140"/>
    </location>
</feature>
<comment type="similarity">
    <text evidence="5">Belongs to the FNT transporter (TC 1.A.16) family.</text>
</comment>
<reference evidence="9" key="3">
    <citation type="submission" date="2017-10" db="EMBL/GenBank/DDBJ databases">
        <authorList>
            <person name="Banno H."/>
            <person name="Chua N.-H."/>
        </authorList>
    </citation>
    <scope>NUCLEOTIDE SEQUENCE [LARGE SCALE GENOMIC DNA]</scope>
    <source>
        <strain evidence="9">Kuenenia_mbr1_ru-nijmegen</strain>
    </source>
</reference>
<evidence type="ECO:0000256" key="4">
    <source>
        <dbReference type="ARBA" id="ARBA00023136"/>
    </source>
</evidence>
<name>Q1Q4Z9_KUEST</name>
<keyword evidence="2 6" id="KW-0812">Transmembrane</keyword>
<dbReference type="InterPro" id="IPR023271">
    <property type="entry name" value="Aquaporin-like"/>
</dbReference>